<gene>
    <name evidence="2" type="ORF">Deia_00368</name>
</gene>
<keyword evidence="2" id="KW-0808">Transferase</keyword>
<dbReference type="InterPro" id="IPR016181">
    <property type="entry name" value="Acyl_CoA_acyltransferase"/>
</dbReference>
<dbReference type="InterPro" id="IPR000182">
    <property type="entry name" value="GNAT_dom"/>
</dbReference>
<feature type="domain" description="N-acetyltransferase" evidence="1">
    <location>
        <begin position="2"/>
        <end position="166"/>
    </location>
</feature>
<evidence type="ECO:0000259" key="1">
    <source>
        <dbReference type="PROSITE" id="PS51186"/>
    </source>
</evidence>
<dbReference type="RefSeq" id="WP_146820462.1">
    <property type="nucleotide sequence ID" value="NZ_CP029077.1"/>
</dbReference>
<dbReference type="CDD" id="cd04301">
    <property type="entry name" value="NAT_SF"/>
    <property type="match status" value="1"/>
</dbReference>
<dbReference type="GO" id="GO:0016747">
    <property type="term" value="F:acyltransferase activity, transferring groups other than amino-acyl groups"/>
    <property type="evidence" value="ECO:0007669"/>
    <property type="project" value="InterPro"/>
</dbReference>
<keyword evidence="3" id="KW-1185">Reference proteome</keyword>
<dbReference type="OrthoDB" id="9803772at2"/>
<name>A0A5B8XCX3_9RICK</name>
<sequence length="166" mass="18775">MIIIRKLIKEDFIQIHQSFNDIGWSKPISLFEQYFNEQEKGQRVCFIALSGDIFAGYATLLNKSKYENFANNNIPEISDLNVLRKFQNQGIGTLLIKECEKIAKITSNKVGLGVGLTSDYANAFRLYLKLGYLLDGNGLASNGKILKYNETAVVNDELNLYLIKIL</sequence>
<dbReference type="AlphaFoldDB" id="A0A5B8XCX3"/>
<dbReference type="Proteomes" id="UP000321934">
    <property type="component" value="Chromosome"/>
</dbReference>
<dbReference type="Pfam" id="PF00583">
    <property type="entry name" value="Acetyltransf_1"/>
    <property type="match status" value="1"/>
</dbReference>
<dbReference type="PROSITE" id="PS51186">
    <property type="entry name" value="GNAT"/>
    <property type="match status" value="1"/>
</dbReference>
<dbReference type="EMBL" id="CP029077">
    <property type="protein sequence ID" value="QED23172.1"/>
    <property type="molecule type" value="Genomic_DNA"/>
</dbReference>
<protein>
    <submittedName>
        <fullName evidence="2">GNAT family N-acetyltransferase</fullName>
    </submittedName>
</protein>
<evidence type="ECO:0000313" key="2">
    <source>
        <dbReference type="EMBL" id="QED23172.1"/>
    </source>
</evidence>
<dbReference type="SUPFAM" id="SSF55729">
    <property type="entry name" value="Acyl-CoA N-acyltransferases (Nat)"/>
    <property type="match status" value="1"/>
</dbReference>
<evidence type="ECO:0000313" key="3">
    <source>
        <dbReference type="Proteomes" id="UP000321934"/>
    </source>
</evidence>
<organism evidence="2 3">
    <name type="scientific">Candidatus Deianiraea vastatrix</name>
    <dbReference type="NCBI Taxonomy" id="2163644"/>
    <lineage>
        <taxon>Bacteria</taxon>
        <taxon>Pseudomonadati</taxon>
        <taxon>Pseudomonadota</taxon>
        <taxon>Alphaproteobacteria</taxon>
        <taxon>Rickettsiales</taxon>
        <taxon>Candidatus Deianiraeaceae</taxon>
        <taxon>Candidatus Deianiraea</taxon>
    </lineage>
</organism>
<accession>A0A5B8XCX3</accession>
<reference evidence="2 3" key="1">
    <citation type="journal article" date="2019" name="ISME J.">
        <title>Deianiraea, an extracellular bacterium associated with the ciliate Paramecium, suggests an alternative scenario for the evolution of Rickettsiales.</title>
        <authorList>
            <person name="Castelli M."/>
            <person name="Sabaneyeva E."/>
            <person name="Lanzoni O."/>
            <person name="Lebedeva N."/>
            <person name="Floriano A.M."/>
            <person name="Gaiarsa S."/>
            <person name="Benken K."/>
            <person name="Modeo L."/>
            <person name="Bandi C."/>
            <person name="Potekhin A."/>
            <person name="Sassera D."/>
            <person name="Petroni G."/>
        </authorList>
    </citation>
    <scope>NUCLEOTIDE SEQUENCE [LARGE SCALE GENOMIC DNA]</scope>
    <source>
        <strain evidence="2">CyL4-1</strain>
    </source>
</reference>
<dbReference type="Gene3D" id="3.40.630.30">
    <property type="match status" value="1"/>
</dbReference>
<proteinExistence type="predicted"/>